<dbReference type="EMBL" id="JARKHS020024745">
    <property type="protein sequence ID" value="KAK8767935.1"/>
    <property type="molecule type" value="Genomic_DNA"/>
</dbReference>
<reference evidence="2 3" key="1">
    <citation type="journal article" date="2023" name="Arcadia Sci">
        <title>De novo assembly of a long-read Amblyomma americanum tick genome.</title>
        <authorList>
            <person name="Chou S."/>
            <person name="Poskanzer K.E."/>
            <person name="Rollins M."/>
            <person name="Thuy-Boun P.S."/>
        </authorList>
    </citation>
    <scope>NUCLEOTIDE SEQUENCE [LARGE SCALE GENOMIC DNA]</scope>
    <source>
        <strain evidence="2">F_SG_1</strain>
        <tissue evidence="2">Salivary glands</tissue>
    </source>
</reference>
<dbReference type="Proteomes" id="UP001321473">
    <property type="component" value="Unassembled WGS sequence"/>
</dbReference>
<evidence type="ECO:0000256" key="1">
    <source>
        <dbReference type="SAM" id="MobiDB-lite"/>
    </source>
</evidence>
<name>A0AAQ4DZP5_AMBAM</name>
<evidence type="ECO:0000313" key="2">
    <source>
        <dbReference type="EMBL" id="KAK8767935.1"/>
    </source>
</evidence>
<organism evidence="2 3">
    <name type="scientific">Amblyomma americanum</name>
    <name type="common">Lone star tick</name>
    <dbReference type="NCBI Taxonomy" id="6943"/>
    <lineage>
        <taxon>Eukaryota</taxon>
        <taxon>Metazoa</taxon>
        <taxon>Ecdysozoa</taxon>
        <taxon>Arthropoda</taxon>
        <taxon>Chelicerata</taxon>
        <taxon>Arachnida</taxon>
        <taxon>Acari</taxon>
        <taxon>Parasitiformes</taxon>
        <taxon>Ixodida</taxon>
        <taxon>Ixodoidea</taxon>
        <taxon>Ixodidae</taxon>
        <taxon>Amblyomminae</taxon>
        <taxon>Amblyomma</taxon>
    </lineage>
</organism>
<proteinExistence type="predicted"/>
<feature type="compositionally biased region" description="Basic and acidic residues" evidence="1">
    <location>
        <begin position="59"/>
        <end position="71"/>
    </location>
</feature>
<protein>
    <submittedName>
        <fullName evidence="2">Uncharacterized protein</fullName>
    </submittedName>
</protein>
<sequence length="102" mass="11252">MTGIRTLRAKYYLLRQYGKISNRNVEPPVITCTTFQLVAGKDVVTDSGADATIPQADSGRPDPPTDVKGEDTAQYGEWIAEQNTEASVDVDYTTLPLVNFHF</sequence>
<gene>
    <name evidence="2" type="ORF">V5799_005280</name>
</gene>
<feature type="region of interest" description="Disordered" evidence="1">
    <location>
        <begin position="48"/>
        <end position="71"/>
    </location>
</feature>
<keyword evidence="3" id="KW-1185">Reference proteome</keyword>
<comment type="caution">
    <text evidence="2">The sequence shown here is derived from an EMBL/GenBank/DDBJ whole genome shotgun (WGS) entry which is preliminary data.</text>
</comment>
<evidence type="ECO:0000313" key="3">
    <source>
        <dbReference type="Proteomes" id="UP001321473"/>
    </source>
</evidence>
<dbReference type="AlphaFoldDB" id="A0AAQ4DZP5"/>
<accession>A0AAQ4DZP5</accession>